<feature type="region of interest" description="Disordered" evidence="1">
    <location>
        <begin position="1"/>
        <end position="22"/>
    </location>
</feature>
<comment type="caution">
    <text evidence="2">The sequence shown here is derived from an EMBL/GenBank/DDBJ whole genome shotgun (WGS) entry which is preliminary data.</text>
</comment>
<keyword evidence="3" id="KW-1185">Reference proteome</keyword>
<evidence type="ECO:0000256" key="1">
    <source>
        <dbReference type="SAM" id="MobiDB-lite"/>
    </source>
</evidence>
<reference evidence="2 3" key="1">
    <citation type="journal article" date="2024" name="Science">
        <title>Giant polyketide synthase enzymes in the biosynthesis of giant marine polyether toxins.</title>
        <authorList>
            <person name="Fallon T.R."/>
            <person name="Shende V.V."/>
            <person name="Wierzbicki I.H."/>
            <person name="Pendleton A.L."/>
            <person name="Watervoot N.F."/>
            <person name="Auber R.P."/>
            <person name="Gonzalez D.J."/>
            <person name="Wisecaver J.H."/>
            <person name="Moore B.S."/>
        </authorList>
    </citation>
    <scope>NUCLEOTIDE SEQUENCE [LARGE SCALE GENOMIC DNA]</scope>
    <source>
        <strain evidence="2 3">12B1</strain>
    </source>
</reference>
<evidence type="ECO:0008006" key="4">
    <source>
        <dbReference type="Google" id="ProtNLM"/>
    </source>
</evidence>
<feature type="compositionally biased region" description="Basic and acidic residues" evidence="1">
    <location>
        <begin position="1"/>
        <end position="10"/>
    </location>
</feature>
<organism evidence="2 3">
    <name type="scientific">Prymnesium parvum</name>
    <name type="common">Toxic golden alga</name>
    <dbReference type="NCBI Taxonomy" id="97485"/>
    <lineage>
        <taxon>Eukaryota</taxon>
        <taxon>Haptista</taxon>
        <taxon>Haptophyta</taxon>
        <taxon>Prymnesiophyceae</taxon>
        <taxon>Prymnesiales</taxon>
        <taxon>Prymnesiaceae</taxon>
        <taxon>Prymnesium</taxon>
    </lineage>
</organism>
<sequence length="97" mass="10773">MERELRERKPLPTPALPVGKRAKDAAREVLLCGVGVRKAAKKHAVEHTHVLYWVKKWRGTEMEDALRRENLSPGIESTAAPPLAPVDAAAGSKEWNQ</sequence>
<dbReference type="Proteomes" id="UP001515480">
    <property type="component" value="Unassembled WGS sequence"/>
</dbReference>
<dbReference type="EMBL" id="JBGBPQ010000025">
    <property type="protein sequence ID" value="KAL1499605.1"/>
    <property type="molecule type" value="Genomic_DNA"/>
</dbReference>
<feature type="compositionally biased region" description="Low complexity" evidence="1">
    <location>
        <begin position="79"/>
        <end position="90"/>
    </location>
</feature>
<feature type="region of interest" description="Disordered" evidence="1">
    <location>
        <begin position="73"/>
        <end position="97"/>
    </location>
</feature>
<evidence type="ECO:0000313" key="3">
    <source>
        <dbReference type="Proteomes" id="UP001515480"/>
    </source>
</evidence>
<dbReference type="AlphaFoldDB" id="A0AB34IHJ2"/>
<accession>A0AB34IHJ2</accession>
<evidence type="ECO:0000313" key="2">
    <source>
        <dbReference type="EMBL" id="KAL1499605.1"/>
    </source>
</evidence>
<gene>
    <name evidence="2" type="ORF">AB1Y20_011804</name>
</gene>
<protein>
    <recommendedName>
        <fullName evidence="4">Transposase</fullName>
    </recommendedName>
</protein>
<proteinExistence type="predicted"/>
<name>A0AB34IHJ2_PRYPA</name>